<feature type="domain" description="DSBA-like thioredoxin" evidence="1">
    <location>
        <begin position="6"/>
        <end position="208"/>
    </location>
</feature>
<evidence type="ECO:0000259" key="1">
    <source>
        <dbReference type="Pfam" id="PF01323"/>
    </source>
</evidence>
<dbReference type="AlphaFoldDB" id="A0A9W9T4R6"/>
<reference evidence="2" key="1">
    <citation type="submission" date="2022-11" db="EMBL/GenBank/DDBJ databases">
        <authorList>
            <person name="Petersen C."/>
        </authorList>
    </citation>
    <scope>NUCLEOTIDE SEQUENCE</scope>
    <source>
        <strain evidence="2">IBT 20477</strain>
    </source>
</reference>
<dbReference type="InterPro" id="IPR001853">
    <property type="entry name" value="DSBA-like_thioredoxin_dom"/>
</dbReference>
<dbReference type="GO" id="GO:0016491">
    <property type="term" value="F:oxidoreductase activity"/>
    <property type="evidence" value="ECO:0007669"/>
    <property type="project" value="InterPro"/>
</dbReference>
<dbReference type="SUPFAM" id="SSF52833">
    <property type="entry name" value="Thioredoxin-like"/>
    <property type="match status" value="1"/>
</dbReference>
<keyword evidence="3" id="KW-1185">Reference proteome</keyword>
<comment type="caution">
    <text evidence="2">The sequence shown here is derived from an EMBL/GenBank/DDBJ whole genome shotgun (WGS) entry which is preliminary data.</text>
</comment>
<dbReference type="InterPro" id="IPR036249">
    <property type="entry name" value="Thioredoxin-like_sf"/>
</dbReference>
<name>A0A9W9T4R6_9EURO</name>
<dbReference type="PANTHER" id="PTHR13887:SF41">
    <property type="entry name" value="THIOREDOXIN SUPERFAMILY PROTEIN"/>
    <property type="match status" value="1"/>
</dbReference>
<proteinExistence type="predicted"/>
<dbReference type="Gene3D" id="3.40.30.10">
    <property type="entry name" value="Glutaredoxin"/>
    <property type="match status" value="1"/>
</dbReference>
<dbReference type="CDD" id="cd03024">
    <property type="entry name" value="DsbA_FrnE"/>
    <property type="match status" value="1"/>
</dbReference>
<dbReference type="PANTHER" id="PTHR13887">
    <property type="entry name" value="GLUTATHIONE S-TRANSFERASE KAPPA"/>
    <property type="match status" value="1"/>
</dbReference>
<accession>A0A9W9T4R6</accession>
<gene>
    <name evidence="2" type="ORF">N7449_003842</name>
</gene>
<protein>
    <recommendedName>
        <fullName evidence="1">DSBA-like thioredoxin domain-containing protein</fullName>
    </recommendedName>
</protein>
<reference evidence="2" key="2">
    <citation type="journal article" date="2023" name="IMA Fungus">
        <title>Comparative genomic study of the Penicillium genus elucidates a diverse pangenome and 15 lateral gene transfer events.</title>
        <authorList>
            <person name="Petersen C."/>
            <person name="Sorensen T."/>
            <person name="Nielsen M.R."/>
            <person name="Sondergaard T.E."/>
            <person name="Sorensen J.L."/>
            <person name="Fitzpatrick D.A."/>
            <person name="Frisvad J.C."/>
            <person name="Nielsen K.L."/>
        </authorList>
    </citation>
    <scope>NUCLEOTIDE SEQUENCE</scope>
    <source>
        <strain evidence="2">IBT 20477</strain>
    </source>
</reference>
<evidence type="ECO:0000313" key="2">
    <source>
        <dbReference type="EMBL" id="KAJ5209463.1"/>
    </source>
</evidence>
<evidence type="ECO:0000313" key="3">
    <source>
        <dbReference type="Proteomes" id="UP001150942"/>
    </source>
</evidence>
<dbReference type="OrthoDB" id="1930760at2759"/>
<dbReference type="Pfam" id="PF01323">
    <property type="entry name" value="DSBA"/>
    <property type="match status" value="1"/>
</dbReference>
<sequence length="222" mass="24566">MTVFRIEVISDITCPFCYVGKRKLEQAISLWNKAYRGNSDSFSITWRAYYLVPHAPPGEATTVDYIKQKTGLDDITPVIMQLEQLGKANGIQFKLGGKTGSTREAHRLIYLCQTKVSRAKIHDALVEGLFRAHHEGAQDISSHIILRRIAEEAGIDAGDVDTWLKSDIGGTDVDREFSEATHKGIFGVPIFIIQGQYILRGAQDAPNFIAVFSKARDAAAAK</sequence>
<dbReference type="Proteomes" id="UP001150942">
    <property type="component" value="Unassembled WGS sequence"/>
</dbReference>
<dbReference type="EMBL" id="JAPQKQ010000002">
    <property type="protein sequence ID" value="KAJ5209463.1"/>
    <property type="molecule type" value="Genomic_DNA"/>
</dbReference>
<organism evidence="2 3">
    <name type="scientific">Penicillium cf. viridicatum</name>
    <dbReference type="NCBI Taxonomy" id="2972119"/>
    <lineage>
        <taxon>Eukaryota</taxon>
        <taxon>Fungi</taxon>
        <taxon>Dikarya</taxon>
        <taxon>Ascomycota</taxon>
        <taxon>Pezizomycotina</taxon>
        <taxon>Eurotiomycetes</taxon>
        <taxon>Eurotiomycetidae</taxon>
        <taxon>Eurotiales</taxon>
        <taxon>Aspergillaceae</taxon>
        <taxon>Penicillium</taxon>
    </lineage>
</organism>